<keyword evidence="3" id="KW-1185">Reference proteome</keyword>
<sequence length="405" mass="46964">MQKKRVIQNQPPKPNTPLFTHFQGQLLFIVFSISALTRLYFISHFKFELSIETELYREFTYLSKGIIPLDNKPLTGRFCLFFFYLAITNNNMDKVYAMQKYLRSAAALIGCFVPVLVSASLILYGYSNKISITIGILLSIEPTLIIWSRIYNENVLFLIFSALAIFLNSLERHTNHPLLQQGQALCASFAMFTDYTGIVLIFYLILFSTNNKKLFPDLLSLLPVYFVLEISLKILFYEDQLILDPKLPHSRRLNVTIHKLPFFDITNRSVIDFFEFFTFKLPIEQIYVDENVKIASIISPVLIVIVEISAILNYKSKQTAMFLFTIFIIWISKPNAVSSYHISLIFGYFIFASYLQNNQGTIAKTLFVVSIVSAIAFYILYFPWIYGREIDEYYDSILSLLNRQK</sequence>
<feature type="transmembrane region" description="Helical" evidence="1">
    <location>
        <begin position="22"/>
        <end position="41"/>
    </location>
</feature>
<keyword evidence="1" id="KW-0472">Membrane</keyword>
<dbReference type="Proteomes" id="UP000001542">
    <property type="component" value="Unassembled WGS sequence"/>
</dbReference>
<keyword evidence="1" id="KW-1133">Transmembrane helix</keyword>
<evidence type="ECO:0000313" key="2">
    <source>
        <dbReference type="EMBL" id="EAX90410.1"/>
    </source>
</evidence>
<feature type="transmembrane region" description="Helical" evidence="1">
    <location>
        <begin position="218"/>
        <end position="237"/>
    </location>
</feature>
<gene>
    <name evidence="2" type="ORF">TVAG_488640</name>
</gene>
<protein>
    <recommendedName>
        <fullName evidence="4">Dolichyl-phosphate-mannose--protein mannosyltransferase</fullName>
    </recommendedName>
</protein>
<feature type="transmembrane region" description="Helical" evidence="1">
    <location>
        <begin position="294"/>
        <end position="314"/>
    </location>
</feature>
<feature type="transmembrane region" description="Helical" evidence="1">
    <location>
        <begin position="361"/>
        <end position="381"/>
    </location>
</feature>
<dbReference type="InParanoid" id="A2FXE7"/>
<evidence type="ECO:0008006" key="4">
    <source>
        <dbReference type="Google" id="ProtNLM"/>
    </source>
</evidence>
<feature type="transmembrane region" description="Helical" evidence="1">
    <location>
        <begin position="101"/>
        <end position="124"/>
    </location>
</feature>
<organism evidence="2 3">
    <name type="scientific">Trichomonas vaginalis (strain ATCC PRA-98 / G3)</name>
    <dbReference type="NCBI Taxonomy" id="412133"/>
    <lineage>
        <taxon>Eukaryota</taxon>
        <taxon>Metamonada</taxon>
        <taxon>Parabasalia</taxon>
        <taxon>Trichomonadida</taxon>
        <taxon>Trichomonadidae</taxon>
        <taxon>Trichomonas</taxon>
    </lineage>
</organism>
<dbReference type="VEuPathDB" id="TrichDB:TVAGG3_0432340"/>
<dbReference type="KEGG" id="tva:4748095"/>
<feature type="transmembrane region" description="Helical" evidence="1">
    <location>
        <begin position="154"/>
        <end position="170"/>
    </location>
</feature>
<feature type="transmembrane region" description="Helical" evidence="1">
    <location>
        <begin position="335"/>
        <end position="355"/>
    </location>
</feature>
<evidence type="ECO:0000256" key="1">
    <source>
        <dbReference type="SAM" id="Phobius"/>
    </source>
</evidence>
<dbReference type="VEuPathDB" id="TrichDB:TVAG_488640"/>
<proteinExistence type="predicted"/>
<dbReference type="AlphaFoldDB" id="A2FXE7"/>
<evidence type="ECO:0000313" key="3">
    <source>
        <dbReference type="Proteomes" id="UP000001542"/>
    </source>
</evidence>
<feature type="transmembrane region" description="Helical" evidence="1">
    <location>
        <begin position="182"/>
        <end position="206"/>
    </location>
</feature>
<keyword evidence="1" id="KW-0812">Transmembrane</keyword>
<accession>A2FXE7</accession>
<dbReference type="RefSeq" id="XP_001303340.1">
    <property type="nucleotide sequence ID" value="XM_001303339.1"/>
</dbReference>
<reference evidence="2" key="2">
    <citation type="journal article" date="2007" name="Science">
        <title>Draft genome sequence of the sexually transmitted pathogen Trichomonas vaginalis.</title>
        <authorList>
            <person name="Carlton J.M."/>
            <person name="Hirt R.P."/>
            <person name="Silva J.C."/>
            <person name="Delcher A.L."/>
            <person name="Schatz M."/>
            <person name="Zhao Q."/>
            <person name="Wortman J.R."/>
            <person name="Bidwell S.L."/>
            <person name="Alsmark U.C.M."/>
            <person name="Besteiro S."/>
            <person name="Sicheritz-Ponten T."/>
            <person name="Noel C.J."/>
            <person name="Dacks J.B."/>
            <person name="Foster P.G."/>
            <person name="Simillion C."/>
            <person name="Van de Peer Y."/>
            <person name="Miranda-Saavedra D."/>
            <person name="Barton G.J."/>
            <person name="Westrop G.D."/>
            <person name="Mueller S."/>
            <person name="Dessi D."/>
            <person name="Fiori P.L."/>
            <person name="Ren Q."/>
            <person name="Paulsen I."/>
            <person name="Zhang H."/>
            <person name="Bastida-Corcuera F.D."/>
            <person name="Simoes-Barbosa A."/>
            <person name="Brown M.T."/>
            <person name="Hayes R.D."/>
            <person name="Mukherjee M."/>
            <person name="Okumura C.Y."/>
            <person name="Schneider R."/>
            <person name="Smith A.J."/>
            <person name="Vanacova S."/>
            <person name="Villalvazo M."/>
            <person name="Haas B.J."/>
            <person name="Pertea M."/>
            <person name="Feldblyum T.V."/>
            <person name="Utterback T.R."/>
            <person name="Shu C.L."/>
            <person name="Osoegawa K."/>
            <person name="de Jong P.J."/>
            <person name="Hrdy I."/>
            <person name="Horvathova L."/>
            <person name="Zubacova Z."/>
            <person name="Dolezal P."/>
            <person name="Malik S.B."/>
            <person name="Logsdon J.M. Jr."/>
            <person name="Henze K."/>
            <person name="Gupta A."/>
            <person name="Wang C.C."/>
            <person name="Dunne R.L."/>
            <person name="Upcroft J.A."/>
            <person name="Upcroft P."/>
            <person name="White O."/>
            <person name="Salzberg S.L."/>
            <person name="Tang P."/>
            <person name="Chiu C.-H."/>
            <person name="Lee Y.-S."/>
            <person name="Embley T.M."/>
            <person name="Coombs G.H."/>
            <person name="Mottram J.C."/>
            <person name="Tachezy J."/>
            <person name="Fraser-Liggett C.M."/>
            <person name="Johnson P.J."/>
        </authorList>
    </citation>
    <scope>NUCLEOTIDE SEQUENCE [LARGE SCALE GENOMIC DNA]</scope>
    <source>
        <strain evidence="2">G3</strain>
    </source>
</reference>
<dbReference type="EMBL" id="DS114110">
    <property type="protein sequence ID" value="EAX90410.1"/>
    <property type="molecule type" value="Genomic_DNA"/>
</dbReference>
<name>A2FXE7_TRIV3</name>
<reference evidence="2" key="1">
    <citation type="submission" date="2006-10" db="EMBL/GenBank/DDBJ databases">
        <authorList>
            <person name="Amadeo P."/>
            <person name="Zhao Q."/>
            <person name="Wortman J."/>
            <person name="Fraser-Liggett C."/>
            <person name="Carlton J."/>
        </authorList>
    </citation>
    <scope>NUCLEOTIDE SEQUENCE</scope>
    <source>
        <strain evidence="2">G3</strain>
    </source>
</reference>
<feature type="transmembrane region" description="Helical" evidence="1">
    <location>
        <begin position="130"/>
        <end position="147"/>
    </location>
</feature>